<comment type="cofactor">
    <cofactor evidence="1">
        <name>Ca(2+)</name>
        <dbReference type="ChEBI" id="CHEBI:29108"/>
    </cofactor>
</comment>
<evidence type="ECO:0000256" key="2">
    <source>
        <dbReference type="ARBA" id="ARBA00008061"/>
    </source>
</evidence>
<dbReference type="PIRSF" id="PIRSF001021">
    <property type="entry name" value="Alph-amls_thrmst"/>
    <property type="match status" value="1"/>
</dbReference>
<evidence type="ECO:0000313" key="9">
    <source>
        <dbReference type="Proteomes" id="UP000184383"/>
    </source>
</evidence>
<name>A0A1L9RJ11_ASPWE</name>
<dbReference type="Pfam" id="PF09154">
    <property type="entry name" value="Alpha-amy_C_pro"/>
    <property type="match status" value="1"/>
</dbReference>
<accession>A0A1L9RJ11</accession>
<organism evidence="8 9">
    <name type="scientific">Aspergillus wentii DTO 134E9</name>
    <dbReference type="NCBI Taxonomy" id="1073089"/>
    <lineage>
        <taxon>Eukaryota</taxon>
        <taxon>Fungi</taxon>
        <taxon>Dikarya</taxon>
        <taxon>Ascomycota</taxon>
        <taxon>Pezizomycotina</taxon>
        <taxon>Eurotiomycetes</taxon>
        <taxon>Eurotiomycetidae</taxon>
        <taxon>Eurotiales</taxon>
        <taxon>Aspergillaceae</taxon>
        <taxon>Aspergillus</taxon>
        <taxon>Aspergillus subgen. Cremei</taxon>
    </lineage>
</organism>
<dbReference type="InterPro" id="IPR006047">
    <property type="entry name" value="GH13_cat_dom"/>
</dbReference>
<dbReference type="CDD" id="cd11318">
    <property type="entry name" value="AmyAc_bac_fung_AmyA"/>
    <property type="match status" value="1"/>
</dbReference>
<dbReference type="AlphaFoldDB" id="A0A1L9RJ11"/>
<sequence>MLSFLCCFPNRNKEDKKWKEIEEAAENLDQKPSWDAPDNTLMMQAFEWHVPDDQNHWRRLRKALPSLKDIGVDNMWIPPGCKAMSPSGNGYDIYDLYDLGEFDQKGSRATKWGTREQLEDLVSFARDLGIGIYWDAVLNHKAAADYTERFPAVKVDPGQRNVETSCPEEIEGWVGWDFPGRGDKYSSMKYHWYHFSGLDWDDSRKEKAIYKIVGPDKGWAKDVSDENGNYDFLMFSDLDYSNREVREDVLKWGQWISTEMSLSGMRLDAVKHYSAGFQKKFIDHLRETVGSDFFIVGEYWKGEVNILLNYLEEMDHRLSLFDAPLVGRFSSISRTDRADLRHVLDGTLVQTEPKYAVTFVANHDTQPGQSLEAPVSAFFKPLAYALILLRSQGQPCIFYGDLYGIKGDANHTMPPSCGGKLPTLARARKLYAYGEQRDYFDRRNCIGFVRYGNRRHRDGLACVMSNAGASHKRMYVGRNHAGEQWTDILEWRKETITIDNRGYADFPVASMSVSVWVNAAAEGRASLGRHFNKYIYKYN</sequence>
<keyword evidence="5" id="KW-0119">Carbohydrate metabolism</keyword>
<evidence type="ECO:0000256" key="1">
    <source>
        <dbReference type="ARBA" id="ARBA00001913"/>
    </source>
</evidence>
<dbReference type="InterPro" id="IPR015237">
    <property type="entry name" value="Alpha-amylase_C_pro"/>
</dbReference>
<dbReference type="RefSeq" id="XP_040688602.1">
    <property type="nucleotide sequence ID" value="XM_040830830.1"/>
</dbReference>
<dbReference type="InterPro" id="IPR013780">
    <property type="entry name" value="Glyco_hydro_b"/>
</dbReference>
<dbReference type="STRING" id="1073089.A0A1L9RJ11"/>
<evidence type="ECO:0000313" key="8">
    <source>
        <dbReference type="EMBL" id="OJJ34926.1"/>
    </source>
</evidence>
<dbReference type="PANTHER" id="PTHR43447">
    <property type="entry name" value="ALPHA-AMYLASE"/>
    <property type="match status" value="1"/>
</dbReference>
<dbReference type="Gene3D" id="2.60.40.1180">
    <property type="entry name" value="Golgi alpha-mannosidase II"/>
    <property type="match status" value="1"/>
</dbReference>
<dbReference type="Proteomes" id="UP000184383">
    <property type="component" value="Unassembled WGS sequence"/>
</dbReference>
<dbReference type="Gene3D" id="3.20.20.80">
    <property type="entry name" value="Glycosidases"/>
    <property type="match status" value="1"/>
</dbReference>
<dbReference type="Gene3D" id="2.40.30.140">
    <property type="match status" value="1"/>
</dbReference>
<dbReference type="GO" id="GO:0004553">
    <property type="term" value="F:hydrolase activity, hydrolyzing O-glycosyl compounds"/>
    <property type="evidence" value="ECO:0007669"/>
    <property type="project" value="InterPro"/>
</dbReference>
<dbReference type="GeneID" id="63746678"/>
<evidence type="ECO:0000256" key="6">
    <source>
        <dbReference type="ARBA" id="ARBA00023295"/>
    </source>
</evidence>
<evidence type="ECO:0000256" key="5">
    <source>
        <dbReference type="ARBA" id="ARBA00023277"/>
    </source>
</evidence>
<dbReference type="SUPFAM" id="SSF51011">
    <property type="entry name" value="Glycosyl hydrolase domain"/>
    <property type="match status" value="1"/>
</dbReference>
<keyword evidence="6" id="KW-0326">Glycosidase</keyword>
<dbReference type="OrthoDB" id="550577at2759"/>
<gene>
    <name evidence="8" type="ORF">ASPWEDRAFT_171758</name>
</gene>
<evidence type="ECO:0000256" key="3">
    <source>
        <dbReference type="ARBA" id="ARBA00022723"/>
    </source>
</evidence>
<dbReference type="VEuPathDB" id="FungiDB:ASPWEDRAFT_171758"/>
<dbReference type="NCBIfam" id="NF006968">
    <property type="entry name" value="PRK09441.1-1"/>
    <property type="match status" value="1"/>
</dbReference>
<protein>
    <recommendedName>
        <fullName evidence="7">Glycosyl hydrolase family 13 catalytic domain-containing protein</fullName>
    </recommendedName>
</protein>
<evidence type="ECO:0000259" key="7">
    <source>
        <dbReference type="SMART" id="SM00642"/>
    </source>
</evidence>
<dbReference type="NCBIfam" id="NF006969">
    <property type="entry name" value="PRK09441.1-2"/>
    <property type="match status" value="1"/>
</dbReference>
<dbReference type="InterPro" id="IPR013776">
    <property type="entry name" value="A-amylase_thermo"/>
</dbReference>
<keyword evidence="9" id="KW-1185">Reference proteome</keyword>
<proteinExistence type="inferred from homology"/>
<dbReference type="GO" id="GO:0005509">
    <property type="term" value="F:calcium ion binding"/>
    <property type="evidence" value="ECO:0007669"/>
    <property type="project" value="InterPro"/>
</dbReference>
<feature type="domain" description="Glycosyl hydrolase family 13 catalytic" evidence="7">
    <location>
        <begin position="40"/>
        <end position="428"/>
    </location>
</feature>
<dbReference type="EMBL" id="KV878212">
    <property type="protein sequence ID" value="OJJ34926.1"/>
    <property type="molecule type" value="Genomic_DNA"/>
</dbReference>
<keyword evidence="3" id="KW-0479">Metal-binding</keyword>
<keyword evidence="4" id="KW-0378">Hydrolase</keyword>
<dbReference type="Pfam" id="PF00128">
    <property type="entry name" value="Alpha-amylase"/>
    <property type="match status" value="1"/>
</dbReference>
<evidence type="ECO:0000256" key="4">
    <source>
        <dbReference type="ARBA" id="ARBA00022801"/>
    </source>
</evidence>
<dbReference type="InterPro" id="IPR017853">
    <property type="entry name" value="GH"/>
</dbReference>
<dbReference type="SMART" id="SM00642">
    <property type="entry name" value="Aamy"/>
    <property type="match status" value="1"/>
</dbReference>
<dbReference type="GO" id="GO:0005975">
    <property type="term" value="P:carbohydrate metabolic process"/>
    <property type="evidence" value="ECO:0007669"/>
    <property type="project" value="InterPro"/>
</dbReference>
<dbReference type="SUPFAM" id="SSF51445">
    <property type="entry name" value="(Trans)glycosidases"/>
    <property type="match status" value="1"/>
</dbReference>
<comment type="similarity">
    <text evidence="2">Belongs to the glycosyl hydrolase 13 family.</text>
</comment>
<reference evidence="9" key="1">
    <citation type="journal article" date="2017" name="Genome Biol.">
        <title>Comparative genomics reveals high biological diversity and specific adaptations in the industrially and medically important fungal genus Aspergillus.</title>
        <authorList>
            <person name="de Vries R.P."/>
            <person name="Riley R."/>
            <person name="Wiebenga A."/>
            <person name="Aguilar-Osorio G."/>
            <person name="Amillis S."/>
            <person name="Uchima C.A."/>
            <person name="Anderluh G."/>
            <person name="Asadollahi M."/>
            <person name="Askin M."/>
            <person name="Barry K."/>
            <person name="Battaglia E."/>
            <person name="Bayram O."/>
            <person name="Benocci T."/>
            <person name="Braus-Stromeyer S.A."/>
            <person name="Caldana C."/>
            <person name="Canovas D."/>
            <person name="Cerqueira G.C."/>
            <person name="Chen F."/>
            <person name="Chen W."/>
            <person name="Choi C."/>
            <person name="Clum A."/>
            <person name="Dos Santos R.A."/>
            <person name="Damasio A.R."/>
            <person name="Diallinas G."/>
            <person name="Emri T."/>
            <person name="Fekete E."/>
            <person name="Flipphi M."/>
            <person name="Freyberg S."/>
            <person name="Gallo A."/>
            <person name="Gournas C."/>
            <person name="Habgood R."/>
            <person name="Hainaut M."/>
            <person name="Harispe M.L."/>
            <person name="Henrissat B."/>
            <person name="Hilden K.S."/>
            <person name="Hope R."/>
            <person name="Hossain A."/>
            <person name="Karabika E."/>
            <person name="Karaffa L."/>
            <person name="Karanyi Z."/>
            <person name="Krasevec N."/>
            <person name="Kuo A."/>
            <person name="Kusch H."/>
            <person name="LaButti K."/>
            <person name="Lagendijk E.L."/>
            <person name="Lapidus A."/>
            <person name="Levasseur A."/>
            <person name="Lindquist E."/>
            <person name="Lipzen A."/>
            <person name="Logrieco A.F."/>
            <person name="MacCabe A."/>
            <person name="Maekelae M.R."/>
            <person name="Malavazi I."/>
            <person name="Melin P."/>
            <person name="Meyer V."/>
            <person name="Mielnichuk N."/>
            <person name="Miskei M."/>
            <person name="Molnar A.P."/>
            <person name="Mule G."/>
            <person name="Ngan C.Y."/>
            <person name="Orejas M."/>
            <person name="Orosz E."/>
            <person name="Ouedraogo J.P."/>
            <person name="Overkamp K.M."/>
            <person name="Park H.-S."/>
            <person name="Perrone G."/>
            <person name="Piumi F."/>
            <person name="Punt P.J."/>
            <person name="Ram A.F."/>
            <person name="Ramon A."/>
            <person name="Rauscher S."/>
            <person name="Record E."/>
            <person name="Riano-Pachon D.M."/>
            <person name="Robert V."/>
            <person name="Roehrig J."/>
            <person name="Ruller R."/>
            <person name="Salamov A."/>
            <person name="Salih N.S."/>
            <person name="Samson R.A."/>
            <person name="Sandor E."/>
            <person name="Sanguinetti M."/>
            <person name="Schuetze T."/>
            <person name="Sepcic K."/>
            <person name="Shelest E."/>
            <person name="Sherlock G."/>
            <person name="Sophianopoulou V."/>
            <person name="Squina F.M."/>
            <person name="Sun H."/>
            <person name="Susca A."/>
            <person name="Todd R.B."/>
            <person name="Tsang A."/>
            <person name="Unkles S.E."/>
            <person name="van de Wiele N."/>
            <person name="van Rossen-Uffink D."/>
            <person name="Oliveira J.V."/>
            <person name="Vesth T.C."/>
            <person name="Visser J."/>
            <person name="Yu J.-H."/>
            <person name="Zhou M."/>
            <person name="Andersen M.R."/>
            <person name="Archer D.B."/>
            <person name="Baker S.E."/>
            <person name="Benoit I."/>
            <person name="Brakhage A.A."/>
            <person name="Braus G.H."/>
            <person name="Fischer R."/>
            <person name="Frisvad J.C."/>
            <person name="Goldman G.H."/>
            <person name="Houbraken J."/>
            <person name="Oakley B."/>
            <person name="Pocsi I."/>
            <person name="Scazzocchio C."/>
            <person name="Seiboth B."/>
            <person name="vanKuyk P.A."/>
            <person name="Wortman J."/>
            <person name="Dyer P.S."/>
            <person name="Grigoriev I.V."/>
        </authorList>
    </citation>
    <scope>NUCLEOTIDE SEQUENCE [LARGE SCALE GENOMIC DNA]</scope>
    <source>
        <strain evidence="9">DTO 134E9</strain>
    </source>
</reference>